<evidence type="ECO:0000256" key="1">
    <source>
        <dbReference type="SAM" id="MobiDB-lite"/>
    </source>
</evidence>
<dbReference type="RefSeq" id="XP_022579739.1">
    <property type="nucleotide sequence ID" value="XM_022728498.1"/>
</dbReference>
<protein>
    <submittedName>
        <fullName evidence="2">Uncharacterized protein</fullName>
    </submittedName>
</protein>
<evidence type="ECO:0000313" key="2">
    <source>
        <dbReference type="EMBL" id="OJJ45229.1"/>
    </source>
</evidence>
<keyword evidence="3" id="KW-1185">Reference proteome</keyword>
<dbReference type="OrthoDB" id="2963168at2759"/>
<dbReference type="SUPFAM" id="SSF53067">
    <property type="entry name" value="Actin-like ATPase domain"/>
    <property type="match status" value="1"/>
</dbReference>
<dbReference type="AlphaFoldDB" id="A0A1L9SDI0"/>
<dbReference type="EMBL" id="KV878345">
    <property type="protein sequence ID" value="OJJ45229.1"/>
    <property type="molecule type" value="Genomic_DNA"/>
</dbReference>
<dbReference type="Proteomes" id="UP000184188">
    <property type="component" value="Unassembled WGS sequence"/>
</dbReference>
<dbReference type="PANTHER" id="PTHR42749:SF8">
    <property type="entry name" value="HSP70 FAMILY PROTEIN (AFU_ORTHOLOGUE AFUA_3G13740)"/>
    <property type="match status" value="1"/>
</dbReference>
<dbReference type="PANTHER" id="PTHR42749">
    <property type="entry name" value="CELL SHAPE-DETERMINING PROTEIN MREB"/>
    <property type="match status" value="1"/>
</dbReference>
<sequence length="694" mass="78498">MNVDMETKRWLLAIDFGTTFSSLAFAVLHPGDRPLGFTANDVHCITDFPDAQISSGGKRNEVPSQSWYPMLNCASNNKTSSSSSNTTYIDLENSDYDSGFEVQSDESGTEDGFSPDTNYRERPAVPQRWRRAFSLEDKRNYFWGFSVDKELQYGDQERRGHKRISRSKLLLDTSEHTEALRNDLRTTLSNLEESRIIVNDLDVIEDYLTVLLHHAKIELTHRHGLCTEDTIELVLCVPVVWTRSACRSMQTSITNAAFRSQLVEPKGLKEIYVVSEPEAATAQVLSVPRVMETGETFVLLDAGGGTVDAITYKLHNTDPLKLEKEAVPPEGALCGSSYLNEAFERLITKRLSEETYLTQNGLTPEGVVAGPMTAFENVHKRVDVTNTRFPGTDVNVTGLKANRTKRFKANRMVVDRSEFVDIFKPLLEGIANLMIRQINMAYAKNITIDKVVLIGGFAASRPLRRFIRKRLAKISLKLPKPIRFLCPQTPETAVATGAVLRALYREEGPSRLTQSSYGFLINEVYDPGEFEAHRRIRMPRIDRFDGERWVRKTIQWVIKKGDEVAPFREFPQRVIHTFPVTDDDLVCREILYVSDRRHESHYRIDDPINDGWEIAGIVKANMSFLRDGGYIHPIQSEDGIGDPYYSIEYDVVIIVDGPNLKFKIQLVHDGKEQVMKQKDLSIAAAFASLEGDSA</sequence>
<dbReference type="CDD" id="cd10170">
    <property type="entry name" value="ASKHA_NBD_HSP70"/>
    <property type="match status" value="1"/>
</dbReference>
<reference evidence="3" key="1">
    <citation type="journal article" date="2017" name="Genome Biol.">
        <title>Comparative genomics reveals high biological diversity and specific adaptations in the industrially and medically important fungal genus Aspergillus.</title>
        <authorList>
            <person name="de Vries R.P."/>
            <person name="Riley R."/>
            <person name="Wiebenga A."/>
            <person name="Aguilar-Osorio G."/>
            <person name="Amillis S."/>
            <person name="Uchima C.A."/>
            <person name="Anderluh G."/>
            <person name="Asadollahi M."/>
            <person name="Askin M."/>
            <person name="Barry K."/>
            <person name="Battaglia E."/>
            <person name="Bayram O."/>
            <person name="Benocci T."/>
            <person name="Braus-Stromeyer S.A."/>
            <person name="Caldana C."/>
            <person name="Canovas D."/>
            <person name="Cerqueira G.C."/>
            <person name="Chen F."/>
            <person name="Chen W."/>
            <person name="Choi C."/>
            <person name="Clum A."/>
            <person name="Dos Santos R.A."/>
            <person name="Damasio A.R."/>
            <person name="Diallinas G."/>
            <person name="Emri T."/>
            <person name="Fekete E."/>
            <person name="Flipphi M."/>
            <person name="Freyberg S."/>
            <person name="Gallo A."/>
            <person name="Gournas C."/>
            <person name="Habgood R."/>
            <person name="Hainaut M."/>
            <person name="Harispe M.L."/>
            <person name="Henrissat B."/>
            <person name="Hilden K.S."/>
            <person name="Hope R."/>
            <person name="Hossain A."/>
            <person name="Karabika E."/>
            <person name="Karaffa L."/>
            <person name="Karanyi Z."/>
            <person name="Krasevec N."/>
            <person name="Kuo A."/>
            <person name="Kusch H."/>
            <person name="LaButti K."/>
            <person name="Lagendijk E.L."/>
            <person name="Lapidus A."/>
            <person name="Levasseur A."/>
            <person name="Lindquist E."/>
            <person name="Lipzen A."/>
            <person name="Logrieco A.F."/>
            <person name="MacCabe A."/>
            <person name="Maekelae M.R."/>
            <person name="Malavazi I."/>
            <person name="Melin P."/>
            <person name="Meyer V."/>
            <person name="Mielnichuk N."/>
            <person name="Miskei M."/>
            <person name="Molnar A.P."/>
            <person name="Mule G."/>
            <person name="Ngan C.Y."/>
            <person name="Orejas M."/>
            <person name="Orosz E."/>
            <person name="Ouedraogo J.P."/>
            <person name="Overkamp K.M."/>
            <person name="Park H.-S."/>
            <person name="Perrone G."/>
            <person name="Piumi F."/>
            <person name="Punt P.J."/>
            <person name="Ram A.F."/>
            <person name="Ramon A."/>
            <person name="Rauscher S."/>
            <person name="Record E."/>
            <person name="Riano-Pachon D.M."/>
            <person name="Robert V."/>
            <person name="Roehrig J."/>
            <person name="Ruller R."/>
            <person name="Salamov A."/>
            <person name="Salih N.S."/>
            <person name="Samson R.A."/>
            <person name="Sandor E."/>
            <person name="Sanguinetti M."/>
            <person name="Schuetze T."/>
            <person name="Sepcic K."/>
            <person name="Shelest E."/>
            <person name="Sherlock G."/>
            <person name="Sophianopoulou V."/>
            <person name="Squina F.M."/>
            <person name="Sun H."/>
            <person name="Susca A."/>
            <person name="Todd R.B."/>
            <person name="Tsang A."/>
            <person name="Unkles S.E."/>
            <person name="van de Wiele N."/>
            <person name="van Rossen-Uffink D."/>
            <person name="Oliveira J.V."/>
            <person name="Vesth T.C."/>
            <person name="Visser J."/>
            <person name="Yu J.-H."/>
            <person name="Zhou M."/>
            <person name="Andersen M.R."/>
            <person name="Archer D.B."/>
            <person name="Baker S.E."/>
            <person name="Benoit I."/>
            <person name="Brakhage A.A."/>
            <person name="Braus G.H."/>
            <person name="Fischer R."/>
            <person name="Frisvad J.C."/>
            <person name="Goldman G.H."/>
            <person name="Houbraken J."/>
            <person name="Oakley B."/>
            <person name="Pocsi I."/>
            <person name="Scazzocchio C."/>
            <person name="Seiboth B."/>
            <person name="vanKuyk P.A."/>
            <person name="Wortman J."/>
            <person name="Dyer P.S."/>
            <person name="Grigoriev I.V."/>
        </authorList>
    </citation>
    <scope>NUCLEOTIDE SEQUENCE [LARGE SCALE GENOMIC DNA]</scope>
    <source>
        <strain evidence="3">CBS 506.65</strain>
    </source>
</reference>
<feature type="region of interest" description="Disordered" evidence="1">
    <location>
        <begin position="100"/>
        <end position="121"/>
    </location>
</feature>
<dbReference type="Gene3D" id="3.30.420.40">
    <property type="match status" value="2"/>
</dbReference>
<name>A0A1L9SDI0_9EURO</name>
<gene>
    <name evidence="2" type="ORF">ASPZODRAFT_548791</name>
</gene>
<organism evidence="2 3">
    <name type="scientific">Penicilliopsis zonata CBS 506.65</name>
    <dbReference type="NCBI Taxonomy" id="1073090"/>
    <lineage>
        <taxon>Eukaryota</taxon>
        <taxon>Fungi</taxon>
        <taxon>Dikarya</taxon>
        <taxon>Ascomycota</taxon>
        <taxon>Pezizomycotina</taxon>
        <taxon>Eurotiomycetes</taxon>
        <taxon>Eurotiomycetidae</taxon>
        <taxon>Eurotiales</taxon>
        <taxon>Aspergillaceae</taxon>
        <taxon>Penicilliopsis</taxon>
    </lineage>
</organism>
<accession>A0A1L9SDI0</accession>
<dbReference type="VEuPathDB" id="FungiDB:ASPZODRAFT_548791"/>
<dbReference type="Gene3D" id="3.90.640.10">
    <property type="entry name" value="Actin, Chain A, domain 4"/>
    <property type="match status" value="1"/>
</dbReference>
<proteinExistence type="predicted"/>
<dbReference type="STRING" id="1073090.A0A1L9SDI0"/>
<dbReference type="InterPro" id="IPR043129">
    <property type="entry name" value="ATPase_NBD"/>
</dbReference>
<dbReference type="GeneID" id="34614962"/>
<evidence type="ECO:0000313" key="3">
    <source>
        <dbReference type="Proteomes" id="UP000184188"/>
    </source>
</evidence>